<dbReference type="GO" id="GO:0005524">
    <property type="term" value="F:ATP binding"/>
    <property type="evidence" value="ECO:0007669"/>
    <property type="project" value="UniProtKB-KW"/>
</dbReference>
<keyword evidence="4" id="KW-0808">Transferase</keyword>
<dbReference type="EMBL" id="UINC01001477">
    <property type="protein sequence ID" value="SUZ81671.1"/>
    <property type="molecule type" value="Genomic_DNA"/>
</dbReference>
<keyword evidence="7" id="KW-0067">ATP-binding</keyword>
<dbReference type="PANTHER" id="PTHR21342">
    <property type="entry name" value="PHOSPHOPANTETHEINE ADENYLYLTRANSFERASE"/>
    <property type="match status" value="1"/>
</dbReference>
<organism evidence="12">
    <name type="scientific">marine metagenome</name>
    <dbReference type="NCBI Taxonomy" id="408172"/>
    <lineage>
        <taxon>unclassified sequences</taxon>
        <taxon>metagenomes</taxon>
        <taxon>ecological metagenomes</taxon>
    </lineage>
</organism>
<dbReference type="EC" id="2.7.7.3" evidence="1"/>
<evidence type="ECO:0000259" key="11">
    <source>
        <dbReference type="Pfam" id="PF01467"/>
    </source>
</evidence>
<dbReference type="InterPro" id="IPR014729">
    <property type="entry name" value="Rossmann-like_a/b/a_fold"/>
</dbReference>
<evidence type="ECO:0000256" key="9">
    <source>
        <dbReference type="ARBA" id="ARBA00022993"/>
    </source>
</evidence>
<evidence type="ECO:0000256" key="4">
    <source>
        <dbReference type="ARBA" id="ARBA00022679"/>
    </source>
</evidence>
<evidence type="ECO:0000256" key="10">
    <source>
        <dbReference type="ARBA" id="ARBA00029346"/>
    </source>
</evidence>
<evidence type="ECO:0000313" key="12">
    <source>
        <dbReference type="EMBL" id="SUZ81671.1"/>
    </source>
</evidence>
<dbReference type="GO" id="GO:0004595">
    <property type="term" value="F:pantetheine-phosphate adenylyltransferase activity"/>
    <property type="evidence" value="ECO:0007669"/>
    <property type="project" value="UniProtKB-EC"/>
</dbReference>
<evidence type="ECO:0000256" key="7">
    <source>
        <dbReference type="ARBA" id="ARBA00022840"/>
    </source>
</evidence>
<dbReference type="AlphaFoldDB" id="A0A381QQQ3"/>
<keyword evidence="6" id="KW-0547">Nucleotide-binding</keyword>
<evidence type="ECO:0000256" key="1">
    <source>
        <dbReference type="ARBA" id="ARBA00012392"/>
    </source>
</evidence>
<protein>
    <recommendedName>
        <fullName evidence="2">Phosphopantetheine adenylyltransferase</fullName>
        <ecNumber evidence="1">2.7.7.3</ecNumber>
    </recommendedName>
</protein>
<keyword evidence="5" id="KW-0548">Nucleotidyltransferase</keyword>
<dbReference type="PRINTS" id="PR01020">
    <property type="entry name" value="LPSBIOSNTHSS"/>
</dbReference>
<dbReference type="SUPFAM" id="SSF52374">
    <property type="entry name" value="Nucleotidylyl transferase"/>
    <property type="match status" value="1"/>
</dbReference>
<name>A0A381QQQ3_9ZZZZ</name>
<dbReference type="NCBIfam" id="TIGR01510">
    <property type="entry name" value="coaD_prev_kdtB"/>
    <property type="match status" value="1"/>
</dbReference>
<accession>A0A381QQQ3</accession>
<feature type="domain" description="Cytidyltransferase-like" evidence="11">
    <location>
        <begin position="5"/>
        <end position="81"/>
    </location>
</feature>
<dbReference type="InterPro" id="IPR004821">
    <property type="entry name" value="Cyt_trans-like"/>
</dbReference>
<evidence type="ECO:0000256" key="3">
    <source>
        <dbReference type="ARBA" id="ARBA00022490"/>
    </source>
</evidence>
<reference evidence="12" key="1">
    <citation type="submission" date="2018-05" db="EMBL/GenBank/DDBJ databases">
        <authorList>
            <person name="Lanie J.A."/>
            <person name="Ng W.-L."/>
            <person name="Kazmierczak K.M."/>
            <person name="Andrzejewski T.M."/>
            <person name="Davidsen T.M."/>
            <person name="Wayne K.J."/>
            <person name="Tettelin H."/>
            <person name="Glass J.I."/>
            <person name="Rusch D."/>
            <person name="Podicherti R."/>
            <person name="Tsui H.-C.T."/>
            <person name="Winkler M.E."/>
        </authorList>
    </citation>
    <scope>NUCLEOTIDE SEQUENCE</scope>
</reference>
<evidence type="ECO:0000256" key="8">
    <source>
        <dbReference type="ARBA" id="ARBA00022842"/>
    </source>
</evidence>
<evidence type="ECO:0000256" key="5">
    <source>
        <dbReference type="ARBA" id="ARBA00022695"/>
    </source>
</evidence>
<evidence type="ECO:0000256" key="6">
    <source>
        <dbReference type="ARBA" id="ARBA00022741"/>
    </source>
</evidence>
<gene>
    <name evidence="12" type="ORF">METZ01_LOCUS34525</name>
</gene>
<dbReference type="Pfam" id="PF01467">
    <property type="entry name" value="CTP_transf_like"/>
    <property type="match status" value="1"/>
</dbReference>
<keyword evidence="3" id="KW-0963">Cytoplasm</keyword>
<sequence length="108" mass="12415">MILNTTKHINNIEAYSTDGLVADFAREHEAVALIRGLRHVSDFEFEFQMATMNYHLNSEVSTLLMVTKENYIHLNSSMVKDIAKHKGDISSFVPLNVLEKLNEKFHHN</sequence>
<comment type="catalytic activity">
    <reaction evidence="10">
        <text>(R)-4'-phosphopantetheine + ATP + H(+) = 3'-dephospho-CoA + diphosphate</text>
        <dbReference type="Rhea" id="RHEA:19801"/>
        <dbReference type="ChEBI" id="CHEBI:15378"/>
        <dbReference type="ChEBI" id="CHEBI:30616"/>
        <dbReference type="ChEBI" id="CHEBI:33019"/>
        <dbReference type="ChEBI" id="CHEBI:57328"/>
        <dbReference type="ChEBI" id="CHEBI:61723"/>
        <dbReference type="EC" id="2.7.7.3"/>
    </reaction>
</comment>
<dbReference type="GO" id="GO:0015937">
    <property type="term" value="P:coenzyme A biosynthetic process"/>
    <property type="evidence" value="ECO:0007669"/>
    <property type="project" value="UniProtKB-KW"/>
</dbReference>
<dbReference type="PANTHER" id="PTHR21342:SF1">
    <property type="entry name" value="PHOSPHOPANTETHEINE ADENYLYLTRANSFERASE"/>
    <property type="match status" value="1"/>
</dbReference>
<evidence type="ECO:0000256" key="2">
    <source>
        <dbReference type="ARBA" id="ARBA00013868"/>
    </source>
</evidence>
<proteinExistence type="predicted"/>
<keyword evidence="8" id="KW-0460">Magnesium</keyword>
<keyword evidence="9" id="KW-0173">Coenzyme A biosynthesis</keyword>
<dbReference type="InterPro" id="IPR001980">
    <property type="entry name" value="PPAT"/>
</dbReference>
<dbReference type="Gene3D" id="3.40.50.620">
    <property type="entry name" value="HUPs"/>
    <property type="match status" value="1"/>
</dbReference>